<evidence type="ECO:0000256" key="1">
    <source>
        <dbReference type="ARBA" id="ARBA00007820"/>
    </source>
</evidence>
<dbReference type="InterPro" id="IPR000554">
    <property type="entry name" value="Ribosomal_eS7"/>
</dbReference>
<dbReference type="OrthoDB" id="1724687at2759"/>
<dbReference type="GeneID" id="25259341"/>
<dbReference type="GO" id="GO:0006364">
    <property type="term" value="P:rRNA processing"/>
    <property type="evidence" value="ECO:0007669"/>
    <property type="project" value="TreeGrafter"/>
</dbReference>
<dbReference type="PANTHER" id="PTHR11278:SF0">
    <property type="entry name" value="SMALL RIBOSOMAL SUBUNIT PROTEIN ES7"/>
    <property type="match status" value="1"/>
</dbReference>
<accession>A0A098VS08</accession>
<gene>
    <name evidence="5" type="ORF">DI09_27p210</name>
</gene>
<sequence length="203" mass="22996">MSSKLADLARTKIMKPTSAVVSPVEMKLAECFVDLESHNADLRAELRSFRFYSVNEVDCTATSGRRALVVYVPVSQLAAFRRISSKVVTELEKKFSDKHIMFVGRRKIETKAKRTAPLAKQNRLYSRTLTSVHEKILDDLVSPFEIVGKRTRFNRDGSRVMKVLLDPKDRHAVEAKIETMASVYGRLTGKAIVFEFPTNMIIS</sequence>
<dbReference type="HOGENOM" id="CLU_088621_1_2_1"/>
<evidence type="ECO:0000313" key="5">
    <source>
        <dbReference type="EMBL" id="KGG51782.1"/>
    </source>
</evidence>
<dbReference type="Pfam" id="PF01251">
    <property type="entry name" value="Ribosomal_S7e"/>
    <property type="match status" value="1"/>
</dbReference>
<keyword evidence="2 4" id="KW-0689">Ribosomal protein</keyword>
<keyword evidence="3 4" id="KW-0687">Ribonucleoprotein</keyword>
<dbReference type="GO" id="GO:0003735">
    <property type="term" value="F:structural constituent of ribosome"/>
    <property type="evidence" value="ECO:0007669"/>
    <property type="project" value="InterPro"/>
</dbReference>
<dbReference type="RefSeq" id="XP_013238209.1">
    <property type="nucleotide sequence ID" value="XM_013382755.1"/>
</dbReference>
<evidence type="ECO:0000256" key="4">
    <source>
        <dbReference type="RuleBase" id="RU364105"/>
    </source>
</evidence>
<dbReference type="GO" id="GO:0042274">
    <property type="term" value="P:ribosomal small subunit biogenesis"/>
    <property type="evidence" value="ECO:0007669"/>
    <property type="project" value="TreeGrafter"/>
</dbReference>
<organism evidence="5 6">
    <name type="scientific">Mitosporidium daphniae</name>
    <dbReference type="NCBI Taxonomy" id="1485682"/>
    <lineage>
        <taxon>Eukaryota</taxon>
        <taxon>Fungi</taxon>
        <taxon>Fungi incertae sedis</taxon>
        <taxon>Microsporidia</taxon>
        <taxon>Mitosporidium</taxon>
    </lineage>
</organism>
<keyword evidence="6" id="KW-1185">Reference proteome</keyword>
<evidence type="ECO:0000256" key="3">
    <source>
        <dbReference type="ARBA" id="ARBA00023274"/>
    </source>
</evidence>
<dbReference type="AlphaFoldDB" id="A0A098VS08"/>
<dbReference type="GO" id="GO:0032040">
    <property type="term" value="C:small-subunit processome"/>
    <property type="evidence" value="ECO:0007669"/>
    <property type="project" value="TreeGrafter"/>
</dbReference>
<dbReference type="PANTHER" id="PTHR11278">
    <property type="entry name" value="40S RIBOSOMAL PROTEIN S7"/>
    <property type="match status" value="1"/>
</dbReference>
<dbReference type="Proteomes" id="UP000029725">
    <property type="component" value="Unassembled WGS sequence"/>
</dbReference>
<evidence type="ECO:0000313" key="6">
    <source>
        <dbReference type="Proteomes" id="UP000029725"/>
    </source>
</evidence>
<dbReference type="GO" id="GO:0006412">
    <property type="term" value="P:translation"/>
    <property type="evidence" value="ECO:0007669"/>
    <property type="project" value="InterPro"/>
</dbReference>
<dbReference type="EMBL" id="JMKJ01000199">
    <property type="protein sequence ID" value="KGG51782.1"/>
    <property type="molecule type" value="Genomic_DNA"/>
</dbReference>
<evidence type="ECO:0000256" key="2">
    <source>
        <dbReference type="ARBA" id="ARBA00022980"/>
    </source>
</evidence>
<comment type="caution">
    <text evidence="5">The sequence shown here is derived from an EMBL/GenBank/DDBJ whole genome shotgun (WGS) entry which is preliminary data.</text>
</comment>
<dbReference type="GO" id="GO:0030686">
    <property type="term" value="C:90S preribosome"/>
    <property type="evidence" value="ECO:0007669"/>
    <property type="project" value="TreeGrafter"/>
</dbReference>
<dbReference type="VEuPathDB" id="MicrosporidiaDB:DI09_27p210"/>
<proteinExistence type="inferred from homology"/>
<name>A0A098VS08_9MICR</name>
<reference evidence="5 6" key="1">
    <citation type="submission" date="2014-04" db="EMBL/GenBank/DDBJ databases">
        <title>A new species of microsporidia sheds light on the evolution of extreme parasitism.</title>
        <authorList>
            <person name="Haag K.L."/>
            <person name="James T.Y."/>
            <person name="Larsson R."/>
            <person name="Schaer T.M."/>
            <person name="Refardt D."/>
            <person name="Pombert J.-F."/>
            <person name="Ebert D."/>
        </authorList>
    </citation>
    <scope>NUCLEOTIDE SEQUENCE [LARGE SCALE GENOMIC DNA]</scope>
    <source>
        <strain evidence="5 6">UGP3</strain>
        <tissue evidence="5">Spores</tissue>
    </source>
</reference>
<comment type="similarity">
    <text evidence="1 4">Belongs to the eukaryotic ribosomal protein eS7 family.</text>
</comment>
<protein>
    <recommendedName>
        <fullName evidence="4">40S ribosomal protein S7</fullName>
    </recommendedName>
</protein>
<dbReference type="GO" id="GO:0022627">
    <property type="term" value="C:cytosolic small ribosomal subunit"/>
    <property type="evidence" value="ECO:0007669"/>
    <property type="project" value="TreeGrafter"/>
</dbReference>